<reference evidence="2" key="1">
    <citation type="submission" date="2020-05" db="EMBL/GenBank/DDBJ databases">
        <title>The first insight into the ecology of ammonia-tolerant syntrophic propionate oxidizing bacteria.</title>
        <authorList>
            <person name="Singh A."/>
            <person name="Schnurer A."/>
            <person name="Westerholm M."/>
        </authorList>
    </citation>
    <scope>NUCLEOTIDE SEQUENCE</scope>
    <source>
        <strain evidence="2">MAG54</strain>
    </source>
</reference>
<feature type="region of interest" description="Disordered" evidence="1">
    <location>
        <begin position="20"/>
        <end position="45"/>
    </location>
</feature>
<comment type="caution">
    <text evidence="2">The sequence shown here is derived from an EMBL/GenBank/DDBJ whole genome shotgun (WGS) entry which is preliminary data.</text>
</comment>
<evidence type="ECO:0000256" key="1">
    <source>
        <dbReference type="SAM" id="MobiDB-lite"/>
    </source>
</evidence>
<feature type="compositionally biased region" description="Basic and acidic residues" evidence="1">
    <location>
        <begin position="20"/>
        <end position="33"/>
    </location>
</feature>
<evidence type="ECO:0000313" key="2">
    <source>
        <dbReference type="EMBL" id="NQS79245.1"/>
    </source>
</evidence>
<dbReference type="Proteomes" id="UP000737555">
    <property type="component" value="Unassembled WGS sequence"/>
</dbReference>
<sequence length="45" mass="5031">MTGEKTNRDMQWICRTPQRMERCDEEGETRPRADGSAGEAAQACG</sequence>
<organism evidence="2 3">
    <name type="scientific">Methanoculleus bourgensis</name>
    <dbReference type="NCBI Taxonomy" id="83986"/>
    <lineage>
        <taxon>Archaea</taxon>
        <taxon>Methanobacteriati</taxon>
        <taxon>Methanobacteriota</taxon>
        <taxon>Stenosarchaea group</taxon>
        <taxon>Methanomicrobia</taxon>
        <taxon>Methanomicrobiales</taxon>
        <taxon>Methanomicrobiaceae</taxon>
        <taxon>Methanoculleus</taxon>
    </lineage>
</organism>
<dbReference type="RefSeq" id="WP_014868354.1">
    <property type="nucleotide sequence ID" value="NZ_DAIMMY010000001.1"/>
</dbReference>
<proteinExistence type="predicted"/>
<name>A0A7K4C4F3_9EURY</name>
<gene>
    <name evidence="2" type="ORF">HQQ74_11230</name>
</gene>
<evidence type="ECO:0000313" key="3">
    <source>
        <dbReference type="Proteomes" id="UP000737555"/>
    </source>
</evidence>
<accession>A0A7K4C4F3</accession>
<dbReference type="GeneID" id="55564148"/>
<protein>
    <submittedName>
        <fullName evidence="2">Uncharacterized protein</fullName>
    </submittedName>
</protein>
<dbReference type="EMBL" id="JABMJE010000257">
    <property type="protein sequence ID" value="NQS79245.1"/>
    <property type="molecule type" value="Genomic_DNA"/>
</dbReference>
<dbReference type="AlphaFoldDB" id="A0A7K4C4F3"/>